<reference evidence="3" key="1">
    <citation type="journal article" date="2013" name="Nature">
        <title>Pan genome of the phytoplankton Emiliania underpins its global distribution.</title>
        <authorList>
            <person name="Read B.A."/>
            <person name="Kegel J."/>
            <person name="Klute M.J."/>
            <person name="Kuo A."/>
            <person name="Lefebvre S.C."/>
            <person name="Maumus F."/>
            <person name="Mayer C."/>
            <person name="Miller J."/>
            <person name="Monier A."/>
            <person name="Salamov A."/>
            <person name="Young J."/>
            <person name="Aguilar M."/>
            <person name="Claverie J.M."/>
            <person name="Frickenhaus S."/>
            <person name="Gonzalez K."/>
            <person name="Herman E.K."/>
            <person name="Lin Y.C."/>
            <person name="Napier J."/>
            <person name="Ogata H."/>
            <person name="Sarno A.F."/>
            <person name="Shmutz J."/>
            <person name="Schroeder D."/>
            <person name="de Vargas C."/>
            <person name="Verret F."/>
            <person name="von Dassow P."/>
            <person name="Valentin K."/>
            <person name="Van de Peer Y."/>
            <person name="Wheeler G."/>
            <person name="Dacks J.B."/>
            <person name="Delwiche C.F."/>
            <person name="Dyhrman S.T."/>
            <person name="Glockner G."/>
            <person name="John U."/>
            <person name="Richards T."/>
            <person name="Worden A.Z."/>
            <person name="Zhang X."/>
            <person name="Grigoriev I.V."/>
            <person name="Allen A.E."/>
            <person name="Bidle K."/>
            <person name="Borodovsky M."/>
            <person name="Bowler C."/>
            <person name="Brownlee C."/>
            <person name="Cock J.M."/>
            <person name="Elias M."/>
            <person name="Gladyshev V.N."/>
            <person name="Groth M."/>
            <person name="Guda C."/>
            <person name="Hadaegh A."/>
            <person name="Iglesias-Rodriguez M.D."/>
            <person name="Jenkins J."/>
            <person name="Jones B.M."/>
            <person name="Lawson T."/>
            <person name="Leese F."/>
            <person name="Lindquist E."/>
            <person name="Lobanov A."/>
            <person name="Lomsadze A."/>
            <person name="Malik S.B."/>
            <person name="Marsh M.E."/>
            <person name="Mackinder L."/>
            <person name="Mock T."/>
            <person name="Mueller-Roeber B."/>
            <person name="Pagarete A."/>
            <person name="Parker M."/>
            <person name="Probert I."/>
            <person name="Quesneville H."/>
            <person name="Raines C."/>
            <person name="Rensing S.A."/>
            <person name="Riano-Pachon D.M."/>
            <person name="Richier S."/>
            <person name="Rokitta S."/>
            <person name="Shiraiwa Y."/>
            <person name="Soanes D.M."/>
            <person name="van der Giezen M."/>
            <person name="Wahlund T.M."/>
            <person name="Williams B."/>
            <person name="Wilson W."/>
            <person name="Wolfe G."/>
            <person name="Wurch L.L."/>
        </authorList>
    </citation>
    <scope>NUCLEOTIDE SEQUENCE</scope>
</reference>
<feature type="transmembrane region" description="Helical" evidence="1">
    <location>
        <begin position="23"/>
        <end position="41"/>
    </location>
</feature>
<dbReference type="PANTHER" id="PTHR43310">
    <property type="entry name" value="SULFATE TRANSPORTER YBAR-RELATED"/>
    <property type="match status" value="1"/>
</dbReference>
<organism evidence="2 3">
    <name type="scientific">Emiliania huxleyi (strain CCMP1516)</name>
    <dbReference type="NCBI Taxonomy" id="280463"/>
    <lineage>
        <taxon>Eukaryota</taxon>
        <taxon>Haptista</taxon>
        <taxon>Haptophyta</taxon>
        <taxon>Prymnesiophyceae</taxon>
        <taxon>Isochrysidales</taxon>
        <taxon>Noelaerhabdaceae</taxon>
        <taxon>Emiliania</taxon>
    </lineage>
</organism>
<evidence type="ECO:0008006" key="4">
    <source>
        <dbReference type="Google" id="ProtNLM"/>
    </source>
</evidence>
<accession>A0A0D3K486</accession>
<name>A0A0D3K486_EMIH1</name>
<keyword evidence="1" id="KW-0472">Membrane</keyword>
<feature type="transmembrane region" description="Helical" evidence="1">
    <location>
        <begin position="79"/>
        <end position="103"/>
    </location>
</feature>
<proteinExistence type="predicted"/>
<dbReference type="InterPro" id="IPR052706">
    <property type="entry name" value="Membrane-Transporter-like"/>
</dbReference>
<keyword evidence="1" id="KW-0812">Transmembrane</keyword>
<reference evidence="2" key="2">
    <citation type="submission" date="2024-10" db="UniProtKB">
        <authorList>
            <consortium name="EnsemblProtists"/>
        </authorList>
    </citation>
    <scope>IDENTIFICATION</scope>
</reference>
<dbReference type="EnsemblProtists" id="EOD30571">
    <property type="protein sequence ID" value="EOD30571"/>
    <property type="gene ID" value="EMIHUDRAFT_113225"/>
</dbReference>
<dbReference type="HOGENOM" id="CLU_1565809_0_0_1"/>
<dbReference type="KEGG" id="ehx:EMIHUDRAFT_113225"/>
<evidence type="ECO:0000256" key="1">
    <source>
        <dbReference type="SAM" id="Phobius"/>
    </source>
</evidence>
<protein>
    <recommendedName>
        <fullName evidence="4">SLC26A/SulP transporter domain-containing protein</fullName>
    </recommendedName>
</protein>
<evidence type="ECO:0000313" key="2">
    <source>
        <dbReference type="EnsemblProtists" id="EOD30571"/>
    </source>
</evidence>
<dbReference type="AlphaFoldDB" id="A0A0D3K486"/>
<keyword evidence="1" id="KW-1133">Transmembrane helix</keyword>
<feature type="transmembrane region" description="Helical" evidence="1">
    <location>
        <begin position="47"/>
        <end position="67"/>
    </location>
</feature>
<keyword evidence="3" id="KW-1185">Reference proteome</keyword>
<sequence length="171" mass="18984">MPTNLVMSYSVTASKNGATSRRFLLYLSIISSCFFLVADYILSLTPIMVTAAALIWVGIAMCWDMLWHGRRRLPRGDYLVIWLMVLVDVAKGPDLMLLVGLAVTSMQLAFRLSAIRVFDAEHTSRTERSSTLNALGRDAVLEADGEKVLILHLARGPNSCDPGMEDRARPR</sequence>
<dbReference type="Proteomes" id="UP000013827">
    <property type="component" value="Unassembled WGS sequence"/>
</dbReference>
<evidence type="ECO:0000313" key="3">
    <source>
        <dbReference type="Proteomes" id="UP000013827"/>
    </source>
</evidence>
<dbReference type="GeneID" id="17275845"/>
<dbReference type="RefSeq" id="XP_005783000.1">
    <property type="nucleotide sequence ID" value="XM_005782943.1"/>
</dbReference>
<dbReference type="PaxDb" id="2903-EOD30571"/>
<dbReference type="PANTHER" id="PTHR43310:SF1">
    <property type="entry name" value="SULFATE TRANSPORTER YBAR-RELATED"/>
    <property type="match status" value="1"/>
</dbReference>